<dbReference type="PROSITE" id="PS51464">
    <property type="entry name" value="SIS"/>
    <property type="match status" value="2"/>
</dbReference>
<reference evidence="3 4" key="1">
    <citation type="submission" date="2016-09" db="EMBL/GenBank/DDBJ databases">
        <title>Alteromonas lipolytica, a new species isolated from sea water.</title>
        <authorList>
            <person name="Wu Y.-H."/>
            <person name="Cheng H."/>
            <person name="Xu X.-W."/>
        </authorList>
    </citation>
    <scope>NUCLEOTIDE SEQUENCE [LARGE SCALE GENOMIC DNA]</scope>
    <source>
        <strain evidence="3 4">JW12</strain>
    </source>
</reference>
<dbReference type="STRING" id="1856405.BFC17_11260"/>
<feature type="domain" description="SIS" evidence="2">
    <location>
        <begin position="31"/>
        <end position="183"/>
    </location>
</feature>
<dbReference type="OrthoDB" id="9761808at2"/>
<dbReference type="InterPro" id="IPR001347">
    <property type="entry name" value="SIS_dom"/>
</dbReference>
<dbReference type="GO" id="GO:1901135">
    <property type="term" value="P:carbohydrate derivative metabolic process"/>
    <property type="evidence" value="ECO:0007669"/>
    <property type="project" value="InterPro"/>
</dbReference>
<dbReference type="InterPro" id="IPR035466">
    <property type="entry name" value="GlmS/AgaS_SIS"/>
</dbReference>
<dbReference type="PANTHER" id="PTHR10937:SF8">
    <property type="entry name" value="AMINOTRANSFERASE-RELATED"/>
    <property type="match status" value="1"/>
</dbReference>
<dbReference type="PANTHER" id="PTHR10937">
    <property type="entry name" value="GLUCOSAMINE--FRUCTOSE-6-PHOSPHATE AMINOTRANSFERASE, ISOMERIZING"/>
    <property type="match status" value="1"/>
</dbReference>
<dbReference type="GO" id="GO:0097367">
    <property type="term" value="F:carbohydrate derivative binding"/>
    <property type="evidence" value="ECO:0007669"/>
    <property type="project" value="InterPro"/>
</dbReference>
<sequence>MNKSLMAMEALQTPEVVATQLSANLQQSMSLAAQFRRQAPSAIMMVGRGTSDHAGMFAKYLFEIELGIPVLLAAPSVGGIYKRTLALTDCLVILISQSGQSPDIVNQAKLAKAGGALCLAIVNDADSPLAKAVDKVLPLHAGPEKAVAATKSYLASLTALGQLTALWSQNHALLTAVSHLPETLKEAQFHPAVISAEEFRGVTNCMVLGRGLGYAIALELALKLKEVLGIHAEAFSSAEFLHGPVTLVAHSLTVLNIVIEDESHAVHQQQMQEIRRRGARVINIDVTTDTHPRMYPLLVMQRCYLDIENVAQSFNLDPDSPPGLKKVTETE</sequence>
<evidence type="ECO:0000256" key="1">
    <source>
        <dbReference type="ARBA" id="ARBA00022737"/>
    </source>
</evidence>
<dbReference type="GO" id="GO:0008483">
    <property type="term" value="F:transaminase activity"/>
    <property type="evidence" value="ECO:0007669"/>
    <property type="project" value="UniProtKB-KW"/>
</dbReference>
<dbReference type="Proteomes" id="UP000176037">
    <property type="component" value="Unassembled WGS sequence"/>
</dbReference>
<keyword evidence="3" id="KW-0808">Transferase</keyword>
<dbReference type="CDD" id="cd05008">
    <property type="entry name" value="SIS_GlmS_GlmD_1"/>
    <property type="match status" value="1"/>
</dbReference>
<dbReference type="AlphaFoldDB" id="A0A1E8FJQ4"/>
<protein>
    <submittedName>
        <fullName evidence="3">Glutamine--fructose-6-phosphate aminotransferase</fullName>
    </submittedName>
</protein>
<dbReference type="InterPro" id="IPR046348">
    <property type="entry name" value="SIS_dom_sf"/>
</dbReference>
<dbReference type="CDD" id="cd05009">
    <property type="entry name" value="SIS_GlmS_GlmD_2"/>
    <property type="match status" value="1"/>
</dbReference>
<evidence type="ECO:0000259" key="2">
    <source>
        <dbReference type="PROSITE" id="PS51464"/>
    </source>
</evidence>
<keyword evidence="3" id="KW-0032">Aminotransferase</keyword>
<dbReference type="NCBIfam" id="NF046059">
    <property type="entry name" value="NagB_SO3506"/>
    <property type="match status" value="1"/>
</dbReference>
<keyword evidence="4" id="KW-1185">Reference proteome</keyword>
<dbReference type="Pfam" id="PF01380">
    <property type="entry name" value="SIS"/>
    <property type="match status" value="2"/>
</dbReference>
<dbReference type="EMBL" id="MJIC01000006">
    <property type="protein sequence ID" value="OFI35848.1"/>
    <property type="molecule type" value="Genomic_DNA"/>
</dbReference>
<dbReference type="RefSeq" id="WP_070175088.1">
    <property type="nucleotide sequence ID" value="NZ_BMJR01000008.1"/>
</dbReference>
<gene>
    <name evidence="3" type="ORF">BFC17_11260</name>
</gene>
<comment type="caution">
    <text evidence="3">The sequence shown here is derived from an EMBL/GenBank/DDBJ whole genome shotgun (WGS) entry which is preliminary data.</text>
</comment>
<feature type="domain" description="SIS" evidence="2">
    <location>
        <begin position="195"/>
        <end position="331"/>
    </location>
</feature>
<accession>A0A1E8FJQ4</accession>
<dbReference type="Gene3D" id="3.40.50.10490">
    <property type="entry name" value="Glucose-6-phosphate isomerase like protein, domain 1"/>
    <property type="match status" value="2"/>
</dbReference>
<name>A0A1E8FJQ4_9ALTE</name>
<evidence type="ECO:0000313" key="4">
    <source>
        <dbReference type="Proteomes" id="UP000176037"/>
    </source>
</evidence>
<organism evidence="3 4">
    <name type="scientific">Alteromonas lipolytica</name>
    <dbReference type="NCBI Taxonomy" id="1856405"/>
    <lineage>
        <taxon>Bacteria</taxon>
        <taxon>Pseudomonadati</taxon>
        <taxon>Pseudomonadota</taxon>
        <taxon>Gammaproteobacteria</taxon>
        <taxon>Alteromonadales</taxon>
        <taxon>Alteromonadaceae</taxon>
        <taxon>Alteromonas/Salinimonas group</taxon>
        <taxon>Alteromonas</taxon>
    </lineage>
</organism>
<proteinExistence type="predicted"/>
<evidence type="ECO:0000313" key="3">
    <source>
        <dbReference type="EMBL" id="OFI35848.1"/>
    </source>
</evidence>
<dbReference type="InterPro" id="IPR035490">
    <property type="entry name" value="GlmS/FrlB_SIS"/>
</dbReference>
<dbReference type="SUPFAM" id="SSF53697">
    <property type="entry name" value="SIS domain"/>
    <property type="match status" value="1"/>
</dbReference>
<keyword evidence="1" id="KW-0677">Repeat</keyword>